<dbReference type="GO" id="GO:0016020">
    <property type="term" value="C:membrane"/>
    <property type="evidence" value="ECO:0007669"/>
    <property type="project" value="TreeGrafter"/>
</dbReference>
<evidence type="ECO:0000256" key="1">
    <source>
        <dbReference type="ARBA" id="ARBA00006484"/>
    </source>
</evidence>
<accession>A0A9D2G707</accession>
<organism evidence="3 4">
    <name type="scientific">Candidatus Gallimonas intestinavium</name>
    <dbReference type="NCBI Taxonomy" id="2838603"/>
    <lineage>
        <taxon>Bacteria</taxon>
        <taxon>Bacillati</taxon>
        <taxon>Bacillota</taxon>
        <taxon>Clostridia</taxon>
        <taxon>Candidatus Gallimonas</taxon>
    </lineage>
</organism>
<name>A0A9D2G707_9FIRM</name>
<dbReference type="InterPro" id="IPR002347">
    <property type="entry name" value="SDR_fam"/>
</dbReference>
<protein>
    <submittedName>
        <fullName evidence="3">SDR family NAD(P)-dependent oxidoreductase</fullName>
    </submittedName>
</protein>
<reference evidence="3" key="1">
    <citation type="journal article" date="2021" name="PeerJ">
        <title>Extensive microbial diversity within the chicken gut microbiome revealed by metagenomics and culture.</title>
        <authorList>
            <person name="Gilroy R."/>
            <person name="Ravi A."/>
            <person name="Getino M."/>
            <person name="Pursley I."/>
            <person name="Horton D.L."/>
            <person name="Alikhan N.F."/>
            <person name="Baker D."/>
            <person name="Gharbi K."/>
            <person name="Hall N."/>
            <person name="Watson M."/>
            <person name="Adriaenssens E.M."/>
            <person name="Foster-Nyarko E."/>
            <person name="Jarju S."/>
            <person name="Secka A."/>
            <person name="Antonio M."/>
            <person name="Oren A."/>
            <person name="Chaudhuri R.R."/>
            <person name="La Ragione R."/>
            <person name="Hildebrand F."/>
            <person name="Pallen M.J."/>
        </authorList>
    </citation>
    <scope>NUCLEOTIDE SEQUENCE</scope>
    <source>
        <strain evidence="3">ChiW7-2402</strain>
    </source>
</reference>
<dbReference type="Pfam" id="PF00106">
    <property type="entry name" value="adh_short"/>
    <property type="match status" value="1"/>
</dbReference>
<proteinExistence type="inferred from homology"/>
<dbReference type="PANTHER" id="PTHR44196">
    <property type="entry name" value="DEHYDROGENASE/REDUCTASE SDR FAMILY MEMBER 7B"/>
    <property type="match status" value="1"/>
</dbReference>
<dbReference type="AlphaFoldDB" id="A0A9D2G707"/>
<dbReference type="InterPro" id="IPR036291">
    <property type="entry name" value="NAD(P)-bd_dom_sf"/>
</dbReference>
<dbReference type="PRINTS" id="PR00081">
    <property type="entry name" value="GDHRDH"/>
</dbReference>
<dbReference type="EMBL" id="DXBB01000114">
    <property type="protein sequence ID" value="HIZ73485.1"/>
    <property type="molecule type" value="Genomic_DNA"/>
</dbReference>
<evidence type="ECO:0000313" key="3">
    <source>
        <dbReference type="EMBL" id="HIZ73485.1"/>
    </source>
</evidence>
<gene>
    <name evidence="3" type="ORF">H9964_07880</name>
</gene>
<dbReference type="Proteomes" id="UP000824102">
    <property type="component" value="Unassembled WGS sequence"/>
</dbReference>
<comment type="caution">
    <text evidence="3">The sequence shown here is derived from an EMBL/GenBank/DDBJ whole genome shotgun (WGS) entry which is preliminary data.</text>
</comment>
<comment type="similarity">
    <text evidence="1">Belongs to the short-chain dehydrogenases/reductases (SDR) family.</text>
</comment>
<dbReference type="PANTHER" id="PTHR44196:SF1">
    <property type="entry name" value="DEHYDROGENASE_REDUCTASE SDR FAMILY MEMBER 7B"/>
    <property type="match status" value="1"/>
</dbReference>
<sequence length="280" mass="30365">MKEESRQQKKTPTLPSGRRTAVIVGASSGIGKEAALKLSARGWRVFNLSRTPLASERVRTITADAAREGELRRAIADIGAECEAIDLLVYSAGFSMAAPLEYAAAGDYRYLFEVNYFGAVEALRAALPFLKKRGGRVILIGSMGGELPVPFDGFYSSSKAALCMLAREADMELRSAGVRVSVLLPGGTSTDFTYRRRVYGSEESRGYSASVKRATAALANMEQGGMRPSLVADEILRLAEKRDPAPVSAVGGKNVLLRISGRVLPERVTDFLVRRKFRLP</sequence>
<dbReference type="SUPFAM" id="SSF51735">
    <property type="entry name" value="NAD(P)-binding Rossmann-fold domains"/>
    <property type="match status" value="1"/>
</dbReference>
<dbReference type="Gene3D" id="3.40.50.720">
    <property type="entry name" value="NAD(P)-binding Rossmann-like Domain"/>
    <property type="match status" value="1"/>
</dbReference>
<evidence type="ECO:0000256" key="2">
    <source>
        <dbReference type="ARBA" id="ARBA00023002"/>
    </source>
</evidence>
<dbReference type="GO" id="GO:0016491">
    <property type="term" value="F:oxidoreductase activity"/>
    <property type="evidence" value="ECO:0007669"/>
    <property type="project" value="UniProtKB-KW"/>
</dbReference>
<evidence type="ECO:0000313" key="4">
    <source>
        <dbReference type="Proteomes" id="UP000824102"/>
    </source>
</evidence>
<keyword evidence="2" id="KW-0560">Oxidoreductase</keyword>
<reference evidence="3" key="2">
    <citation type="submission" date="2021-04" db="EMBL/GenBank/DDBJ databases">
        <authorList>
            <person name="Gilroy R."/>
        </authorList>
    </citation>
    <scope>NUCLEOTIDE SEQUENCE</scope>
    <source>
        <strain evidence="3">ChiW7-2402</strain>
    </source>
</reference>